<dbReference type="Proteomes" id="UP000682733">
    <property type="component" value="Unassembled WGS sequence"/>
</dbReference>
<dbReference type="InterPro" id="IPR019734">
    <property type="entry name" value="TPR_rpt"/>
</dbReference>
<reference evidence="1" key="1">
    <citation type="submission" date="2021-02" db="EMBL/GenBank/DDBJ databases">
        <authorList>
            <person name="Nowell W R."/>
        </authorList>
    </citation>
    <scope>NUCLEOTIDE SEQUENCE</scope>
</reference>
<evidence type="ECO:0000313" key="3">
    <source>
        <dbReference type="EMBL" id="CAF4149431.1"/>
    </source>
</evidence>
<evidence type="ECO:0000313" key="2">
    <source>
        <dbReference type="EMBL" id="CAF1451960.1"/>
    </source>
</evidence>
<dbReference type="Proteomes" id="UP000677228">
    <property type="component" value="Unassembled WGS sequence"/>
</dbReference>
<evidence type="ECO:0000313" key="4">
    <source>
        <dbReference type="EMBL" id="CAF4246588.1"/>
    </source>
</evidence>
<dbReference type="EMBL" id="CAJNOQ010012960">
    <property type="protein sequence ID" value="CAF1311517.1"/>
    <property type="molecule type" value="Genomic_DNA"/>
</dbReference>
<dbReference type="OrthoDB" id="1926212at2759"/>
<dbReference type="SUPFAM" id="SSF48452">
    <property type="entry name" value="TPR-like"/>
    <property type="match status" value="1"/>
</dbReference>
<protein>
    <recommendedName>
        <fullName evidence="6">Tetratricopeptide repeat protein</fullName>
    </recommendedName>
</protein>
<evidence type="ECO:0000313" key="1">
    <source>
        <dbReference type="EMBL" id="CAF1311517.1"/>
    </source>
</evidence>
<accession>A0A815EEP2</accession>
<gene>
    <name evidence="1" type="ORF">GPM918_LOCUS29017</name>
    <name evidence="2" type="ORF">OVA965_LOCUS34874</name>
    <name evidence="3" type="ORF">SRO942_LOCUS29563</name>
    <name evidence="4" type="ORF">TMI583_LOCUS35821</name>
</gene>
<sequence>EKEVLFNIGTVFSTDSICDPVELNQFYTAHVTVCEYNESKLNDTKLKPRKYTQPELYILLTKYLIELKQYCTVRKPLINLLDNAHVLFQDDSSLASAYNCMGTIYSRQGLFGNAMLYYKLALKYQVRLDPSYNNALAECFNNMGSGLMEQKYLYAALENLEEAVRIQNHEPID</sequence>
<dbReference type="SMART" id="SM00028">
    <property type="entry name" value="TPR"/>
    <property type="match status" value="2"/>
</dbReference>
<evidence type="ECO:0008006" key="6">
    <source>
        <dbReference type="Google" id="ProtNLM"/>
    </source>
</evidence>
<dbReference type="EMBL" id="CAJNOK010029774">
    <property type="protein sequence ID" value="CAF1451960.1"/>
    <property type="molecule type" value="Genomic_DNA"/>
</dbReference>
<feature type="non-terminal residue" evidence="1">
    <location>
        <position position="1"/>
    </location>
</feature>
<comment type="caution">
    <text evidence="1">The sequence shown here is derived from an EMBL/GenBank/DDBJ whole genome shotgun (WGS) entry which is preliminary data.</text>
</comment>
<dbReference type="EMBL" id="CAJOBC010042758">
    <property type="protein sequence ID" value="CAF4149431.1"/>
    <property type="molecule type" value="Genomic_DNA"/>
</dbReference>
<dbReference type="EMBL" id="CAJOBA010051621">
    <property type="protein sequence ID" value="CAF4246588.1"/>
    <property type="molecule type" value="Genomic_DNA"/>
</dbReference>
<dbReference type="Gene3D" id="1.25.40.10">
    <property type="entry name" value="Tetratricopeptide repeat domain"/>
    <property type="match status" value="1"/>
</dbReference>
<dbReference type="InterPro" id="IPR011990">
    <property type="entry name" value="TPR-like_helical_dom_sf"/>
</dbReference>
<dbReference type="Proteomes" id="UP000681722">
    <property type="component" value="Unassembled WGS sequence"/>
</dbReference>
<name>A0A815EEP2_9BILA</name>
<organism evidence="1 5">
    <name type="scientific">Didymodactylos carnosus</name>
    <dbReference type="NCBI Taxonomy" id="1234261"/>
    <lineage>
        <taxon>Eukaryota</taxon>
        <taxon>Metazoa</taxon>
        <taxon>Spiralia</taxon>
        <taxon>Gnathifera</taxon>
        <taxon>Rotifera</taxon>
        <taxon>Eurotatoria</taxon>
        <taxon>Bdelloidea</taxon>
        <taxon>Philodinida</taxon>
        <taxon>Philodinidae</taxon>
        <taxon>Didymodactylos</taxon>
    </lineage>
</organism>
<dbReference type="AlphaFoldDB" id="A0A815EEP2"/>
<evidence type="ECO:0000313" key="5">
    <source>
        <dbReference type="Proteomes" id="UP000663829"/>
    </source>
</evidence>
<dbReference type="Proteomes" id="UP000663829">
    <property type="component" value="Unassembled WGS sequence"/>
</dbReference>
<proteinExistence type="predicted"/>
<keyword evidence="5" id="KW-1185">Reference proteome</keyword>